<organism evidence="3 4">
    <name type="scientific">Apiospora saccharicola</name>
    <dbReference type="NCBI Taxonomy" id="335842"/>
    <lineage>
        <taxon>Eukaryota</taxon>
        <taxon>Fungi</taxon>
        <taxon>Dikarya</taxon>
        <taxon>Ascomycota</taxon>
        <taxon>Pezizomycotina</taxon>
        <taxon>Sordariomycetes</taxon>
        <taxon>Xylariomycetidae</taxon>
        <taxon>Amphisphaeriales</taxon>
        <taxon>Apiosporaceae</taxon>
        <taxon>Apiospora</taxon>
    </lineage>
</organism>
<keyword evidence="4" id="KW-1185">Reference proteome</keyword>
<keyword evidence="2" id="KW-0732">Signal</keyword>
<name>A0ABR1UGG4_9PEZI</name>
<dbReference type="Proteomes" id="UP001446871">
    <property type="component" value="Unassembled WGS sequence"/>
</dbReference>
<dbReference type="EMBL" id="JAQQWM010000007">
    <property type="protein sequence ID" value="KAK8057170.1"/>
    <property type="molecule type" value="Genomic_DNA"/>
</dbReference>
<comment type="caution">
    <text evidence="3">The sequence shown here is derived from an EMBL/GenBank/DDBJ whole genome shotgun (WGS) entry which is preliminary data.</text>
</comment>
<keyword evidence="1" id="KW-0472">Membrane</keyword>
<feature type="signal peptide" evidence="2">
    <location>
        <begin position="1"/>
        <end position="18"/>
    </location>
</feature>
<feature type="transmembrane region" description="Helical" evidence="1">
    <location>
        <begin position="240"/>
        <end position="261"/>
    </location>
</feature>
<evidence type="ECO:0000256" key="2">
    <source>
        <dbReference type="SAM" id="SignalP"/>
    </source>
</evidence>
<feature type="transmembrane region" description="Helical" evidence="1">
    <location>
        <begin position="346"/>
        <end position="371"/>
    </location>
</feature>
<sequence>MAVRDSLILSLYVVVVFAASIPDTDKVGAPEDGSSGQQQMLTWQSAFWAVVSIALGAATQPSGSIVGMPREWGFALKCSPAMCLFNALEVFSCIKIERREPGWRLAFRSAKYTGAPNPRRLETSADQHAVRGLETNTSLRLATFILGPLLQAVKLFACSGVLCTKLLAGCYLGSFLSDELALNFIWLSGAEGHHQATPNSLVTSVLSMFGYSRNQEDETMASDQSTTSESPDLLRIPAKLALDLSITIISWFTCSLVYLFLSIEPNLYGWFSAICILGVGPIYGIITAVKRVWRDGFSLRLAWNLTFKGSIYCNILNLCINGLENGQEIVSKEGSLRRLYGPGTPFLAWSAQGFGTLLIASGINIAGVKFFDVWDHSNLSPPPPAETAPPVFYPTIGYELLADFVRDTTGRDIRSPARPAPVRVWGILFPGAWCLLHFLTALLLYYLLFDASRTVKPGWTEVLG</sequence>
<gene>
    <name evidence="3" type="ORF">PG996_011107</name>
</gene>
<keyword evidence="1" id="KW-0812">Transmembrane</keyword>
<feature type="transmembrane region" description="Helical" evidence="1">
    <location>
        <begin position="267"/>
        <end position="289"/>
    </location>
</feature>
<feature type="chain" id="PRO_5045988813" evidence="2">
    <location>
        <begin position="19"/>
        <end position="464"/>
    </location>
</feature>
<feature type="transmembrane region" description="Helical" evidence="1">
    <location>
        <begin position="424"/>
        <end position="448"/>
    </location>
</feature>
<accession>A0ABR1UGG4</accession>
<proteinExistence type="predicted"/>
<evidence type="ECO:0000313" key="3">
    <source>
        <dbReference type="EMBL" id="KAK8057170.1"/>
    </source>
</evidence>
<reference evidence="3 4" key="1">
    <citation type="submission" date="2023-01" db="EMBL/GenBank/DDBJ databases">
        <title>Analysis of 21 Apiospora genomes using comparative genomics revels a genus with tremendous synthesis potential of carbohydrate active enzymes and secondary metabolites.</title>
        <authorList>
            <person name="Sorensen T."/>
        </authorList>
    </citation>
    <scope>NUCLEOTIDE SEQUENCE [LARGE SCALE GENOMIC DNA]</scope>
    <source>
        <strain evidence="3 4">CBS 83171</strain>
    </source>
</reference>
<keyword evidence="1" id="KW-1133">Transmembrane helix</keyword>
<evidence type="ECO:0000313" key="4">
    <source>
        <dbReference type="Proteomes" id="UP001446871"/>
    </source>
</evidence>
<evidence type="ECO:0000256" key="1">
    <source>
        <dbReference type="SAM" id="Phobius"/>
    </source>
</evidence>
<protein>
    <submittedName>
        <fullName evidence="3">Uncharacterized protein</fullName>
    </submittedName>
</protein>